<sequence>MGASGGFNCLCIWYEFYPGKAIHSNGTYYSVPCPTDTIPLYVRGGYIVPMQQYFCPRYFNNANNDQNNYNNNQNNNGNNYNNNQNNNAQNQKKTRLHNACLHSR</sequence>
<evidence type="ECO:0000313" key="2">
    <source>
        <dbReference type="EMBL" id="CAG6781346.1"/>
    </source>
</evidence>
<dbReference type="EMBL" id="HBUF01622556">
    <property type="protein sequence ID" value="CAG6781346.1"/>
    <property type="molecule type" value="Transcribed_RNA"/>
</dbReference>
<evidence type="ECO:0000256" key="1">
    <source>
        <dbReference type="SAM" id="MobiDB-lite"/>
    </source>
</evidence>
<reference evidence="2" key="1">
    <citation type="submission" date="2021-05" db="EMBL/GenBank/DDBJ databases">
        <authorList>
            <person name="Alioto T."/>
            <person name="Alioto T."/>
            <person name="Gomez Garrido J."/>
        </authorList>
    </citation>
    <scope>NUCLEOTIDE SEQUENCE</scope>
</reference>
<feature type="region of interest" description="Disordered" evidence="1">
    <location>
        <begin position="64"/>
        <end position="104"/>
    </location>
</feature>
<organism evidence="2">
    <name type="scientific">Cacopsylla melanoneura</name>
    <dbReference type="NCBI Taxonomy" id="428564"/>
    <lineage>
        <taxon>Eukaryota</taxon>
        <taxon>Metazoa</taxon>
        <taxon>Ecdysozoa</taxon>
        <taxon>Arthropoda</taxon>
        <taxon>Hexapoda</taxon>
        <taxon>Insecta</taxon>
        <taxon>Pterygota</taxon>
        <taxon>Neoptera</taxon>
        <taxon>Paraneoptera</taxon>
        <taxon>Hemiptera</taxon>
        <taxon>Sternorrhyncha</taxon>
        <taxon>Psylloidea</taxon>
        <taxon>Psyllidae</taxon>
        <taxon>Psyllinae</taxon>
        <taxon>Cacopsylla</taxon>
    </lineage>
</organism>
<name>A0A8D9F8P7_9HEMI</name>
<dbReference type="Gene3D" id="2.60.40.4040">
    <property type="match status" value="1"/>
</dbReference>
<feature type="compositionally biased region" description="Low complexity" evidence="1">
    <location>
        <begin position="64"/>
        <end position="91"/>
    </location>
</feature>
<protein>
    <submittedName>
        <fullName evidence="2">Uncharacterized protein</fullName>
    </submittedName>
</protein>
<dbReference type="AlphaFoldDB" id="A0A8D9F8P7"/>
<proteinExistence type="predicted"/>
<dbReference type="EMBL" id="HBUF01622557">
    <property type="protein sequence ID" value="CAG6781347.1"/>
    <property type="molecule type" value="Transcribed_RNA"/>
</dbReference>
<accession>A0A8D9F8P7</accession>